<protein>
    <submittedName>
        <fullName evidence="1">Aldolase</fullName>
    </submittedName>
</protein>
<dbReference type="Gene3D" id="3.40.50.300">
    <property type="entry name" value="P-loop containing nucleotide triphosphate hydrolases"/>
    <property type="match status" value="1"/>
</dbReference>
<proteinExistence type="predicted"/>
<dbReference type="EMBL" id="JAGVRK010000001">
    <property type="protein sequence ID" value="MBS2969642.1"/>
    <property type="molecule type" value="Genomic_DNA"/>
</dbReference>
<name>A0ABS5LFX0_9BACI</name>
<dbReference type="InterPro" id="IPR027417">
    <property type="entry name" value="P-loop_NTPase"/>
</dbReference>
<accession>A0ABS5LFX0</accession>
<evidence type="ECO:0000313" key="2">
    <source>
        <dbReference type="Proteomes" id="UP000682403"/>
    </source>
</evidence>
<organism evidence="1 2">
    <name type="scientific">Metabacillus flavus</name>
    <dbReference type="NCBI Taxonomy" id="2823519"/>
    <lineage>
        <taxon>Bacteria</taxon>
        <taxon>Bacillati</taxon>
        <taxon>Bacillota</taxon>
        <taxon>Bacilli</taxon>
        <taxon>Bacillales</taxon>
        <taxon>Bacillaceae</taxon>
        <taxon>Metabacillus</taxon>
    </lineage>
</organism>
<reference evidence="1 2" key="1">
    <citation type="submission" date="2021-04" db="EMBL/GenBank/DDBJ databases">
        <title>Metabacillus sp. strain KIGAM252 whole genome sequence.</title>
        <authorList>
            <person name="Seo M.-J."/>
            <person name="Cho E.-S."/>
            <person name="Hwang C.Y."/>
            <person name="Yoon D.J."/>
        </authorList>
    </citation>
    <scope>NUCLEOTIDE SEQUENCE [LARGE SCALE GENOMIC DNA]</scope>
    <source>
        <strain evidence="1 2">KIGAM252</strain>
    </source>
</reference>
<dbReference type="SUPFAM" id="SSF53795">
    <property type="entry name" value="PEP carboxykinase-like"/>
    <property type="match status" value="1"/>
</dbReference>
<sequence>MREADYENCYSVYGLNVSSFISFPELIKIDSVGTDVSVNMTDLTDEWNASCLESDKFLIRSNIIMFRIADTAIFKIENGNSINVSPMPGSDIDKIRLFILGSCFGALLIQRRILPLHGSSIAIGGKAYAIVGESGAGKSTLASTLIREGYKLLSDDVIAVSIKNRIPFAAPAYPQQKLWEESLELFEMEPSLLQPLFERETKYAVPVNNHFYNEPLELAGIFELTKTEDLEIKCMPLTKLEKLHALSRHTYRNFFVNRLGMLDWHFSEISRIANHADVFLLSRPANGRTAEKLMKEMLNKIEKVGVR</sequence>
<keyword evidence="2" id="KW-1185">Reference proteome</keyword>
<evidence type="ECO:0000313" key="1">
    <source>
        <dbReference type="EMBL" id="MBS2969642.1"/>
    </source>
</evidence>
<dbReference type="Proteomes" id="UP000682403">
    <property type="component" value="Unassembled WGS sequence"/>
</dbReference>
<dbReference type="RefSeq" id="WP_211559171.1">
    <property type="nucleotide sequence ID" value="NZ_JAGVRK010000001.1"/>
</dbReference>
<gene>
    <name evidence="1" type="ORF">J9317_12785</name>
</gene>
<comment type="caution">
    <text evidence="1">The sequence shown here is derived from an EMBL/GenBank/DDBJ whole genome shotgun (WGS) entry which is preliminary data.</text>
</comment>